<dbReference type="InterPro" id="IPR011067">
    <property type="entry name" value="Plasmid_toxin/cell-grow_inhib"/>
</dbReference>
<dbReference type="GO" id="GO:0003677">
    <property type="term" value="F:DNA binding"/>
    <property type="evidence" value="ECO:0007669"/>
    <property type="project" value="InterPro"/>
</dbReference>
<evidence type="ECO:0000313" key="2">
    <source>
        <dbReference type="Proteomes" id="UP000197003"/>
    </source>
</evidence>
<evidence type="ECO:0000313" key="1">
    <source>
        <dbReference type="EMBL" id="ASD63961.1"/>
    </source>
</evidence>
<reference evidence="1 2" key="1">
    <citation type="submission" date="2017-04" db="EMBL/GenBank/DDBJ databases">
        <title>Whole genome sequence of Bdellovibrio bacteriovorus strain SSB218315.</title>
        <authorList>
            <person name="Oyedara O."/>
            <person name="Rodriguez-Perez M.A."/>
        </authorList>
    </citation>
    <scope>NUCLEOTIDE SEQUENCE [LARGE SCALE GENOMIC DNA]</scope>
    <source>
        <strain evidence="1 2">SSB218315</strain>
    </source>
</reference>
<dbReference type="Proteomes" id="UP000197003">
    <property type="component" value="Chromosome"/>
</dbReference>
<dbReference type="SUPFAM" id="SSF50118">
    <property type="entry name" value="Cell growth inhibitor/plasmid maintenance toxic component"/>
    <property type="match status" value="1"/>
</dbReference>
<dbReference type="Gene3D" id="2.30.30.110">
    <property type="match status" value="1"/>
</dbReference>
<gene>
    <name evidence="1" type="ORF">B9G79_10465</name>
</gene>
<dbReference type="InterPro" id="IPR003477">
    <property type="entry name" value="PemK-like"/>
</dbReference>
<dbReference type="EMBL" id="CP020946">
    <property type="protein sequence ID" value="ASD63961.1"/>
    <property type="molecule type" value="Genomic_DNA"/>
</dbReference>
<name>A0A1Z3N961_BDEBC</name>
<organism evidence="1 2">
    <name type="scientific">Bdellovibrio bacteriovorus</name>
    <dbReference type="NCBI Taxonomy" id="959"/>
    <lineage>
        <taxon>Bacteria</taxon>
        <taxon>Pseudomonadati</taxon>
        <taxon>Bdellovibrionota</taxon>
        <taxon>Bdellovibrionia</taxon>
        <taxon>Bdellovibrionales</taxon>
        <taxon>Pseudobdellovibrionaceae</taxon>
        <taxon>Bdellovibrio</taxon>
    </lineage>
</organism>
<sequence>MASHRLNITLRHWTEKTLSKYSVGDVVELKLDPVQGQEKGKTRPCLVIFQHPKLDLITVLPVTDASGKKGAAFVTVKNLAAAGLSKDSVIDTLQIRTLSSGRITKALGKVSKSELFLCRKSLALIFEIDEVHL</sequence>
<protein>
    <recommendedName>
        <fullName evidence="3">Type II toxin-antitoxin system PemK/MazF family toxin</fullName>
    </recommendedName>
</protein>
<dbReference type="GO" id="GO:0016075">
    <property type="term" value="P:rRNA catabolic process"/>
    <property type="evidence" value="ECO:0007669"/>
    <property type="project" value="TreeGrafter"/>
</dbReference>
<dbReference type="PANTHER" id="PTHR33988">
    <property type="entry name" value="ENDORIBONUCLEASE MAZF-RELATED"/>
    <property type="match status" value="1"/>
</dbReference>
<evidence type="ECO:0008006" key="3">
    <source>
        <dbReference type="Google" id="ProtNLM"/>
    </source>
</evidence>
<accession>A0A1Z3N961</accession>
<dbReference type="GO" id="GO:0004521">
    <property type="term" value="F:RNA endonuclease activity"/>
    <property type="evidence" value="ECO:0007669"/>
    <property type="project" value="TreeGrafter"/>
</dbReference>
<dbReference type="GO" id="GO:0006402">
    <property type="term" value="P:mRNA catabolic process"/>
    <property type="evidence" value="ECO:0007669"/>
    <property type="project" value="TreeGrafter"/>
</dbReference>
<dbReference type="AlphaFoldDB" id="A0A1Z3N961"/>
<proteinExistence type="predicted"/>
<dbReference type="Pfam" id="PF02452">
    <property type="entry name" value="PemK_toxin"/>
    <property type="match status" value="1"/>
</dbReference>